<reference evidence="2" key="1">
    <citation type="submission" date="2022-11" db="EMBL/GenBank/DDBJ databases">
        <authorList>
            <person name="Petersen C."/>
        </authorList>
    </citation>
    <scope>NUCLEOTIDE SEQUENCE</scope>
    <source>
        <strain evidence="2">IBT 19713</strain>
    </source>
</reference>
<feature type="transmembrane region" description="Helical" evidence="1">
    <location>
        <begin position="9"/>
        <end position="29"/>
    </location>
</feature>
<keyword evidence="3" id="KW-1185">Reference proteome</keyword>
<accession>A0A9W9TNC8</accession>
<dbReference type="AlphaFoldDB" id="A0A9W9TNC8"/>
<reference evidence="2" key="2">
    <citation type="journal article" date="2023" name="IMA Fungus">
        <title>Comparative genomic study of the Penicillium genus elucidates a diverse pangenome and 15 lateral gene transfer events.</title>
        <authorList>
            <person name="Petersen C."/>
            <person name="Sorensen T."/>
            <person name="Nielsen M.R."/>
            <person name="Sondergaard T.E."/>
            <person name="Sorensen J.L."/>
            <person name="Fitzpatrick D.A."/>
            <person name="Frisvad J.C."/>
            <person name="Nielsen K.L."/>
        </authorList>
    </citation>
    <scope>NUCLEOTIDE SEQUENCE</scope>
    <source>
        <strain evidence="2">IBT 19713</strain>
    </source>
</reference>
<dbReference type="InterPro" id="IPR052413">
    <property type="entry name" value="SUR7_domain"/>
</dbReference>
<keyword evidence="1" id="KW-0472">Membrane</keyword>
<dbReference type="GeneID" id="83202466"/>
<gene>
    <name evidence="2" type="ORF">N7468_005867</name>
</gene>
<dbReference type="OrthoDB" id="4159154at2759"/>
<evidence type="ECO:0000313" key="3">
    <source>
        <dbReference type="Proteomes" id="UP001150941"/>
    </source>
</evidence>
<dbReference type="InterPro" id="IPR009571">
    <property type="entry name" value="SUR7/Rim9-like_fungi"/>
</dbReference>
<keyword evidence="1" id="KW-1133">Transmembrane helix</keyword>
<dbReference type="Pfam" id="PF06687">
    <property type="entry name" value="SUR7"/>
    <property type="match status" value="1"/>
</dbReference>
<dbReference type="PANTHER" id="PTHR28019">
    <property type="entry name" value="CELL MEMBRANE PROTEIN YLR413W-RELATED"/>
    <property type="match status" value="1"/>
</dbReference>
<dbReference type="EMBL" id="JAPQKS010000004">
    <property type="protein sequence ID" value="KAJ5232911.1"/>
    <property type="molecule type" value="Genomic_DNA"/>
</dbReference>
<evidence type="ECO:0008006" key="4">
    <source>
        <dbReference type="Google" id="ProtNLM"/>
    </source>
</evidence>
<dbReference type="Proteomes" id="UP001150941">
    <property type="component" value="Unassembled WGS sequence"/>
</dbReference>
<feature type="transmembrane region" description="Helical" evidence="1">
    <location>
        <begin position="168"/>
        <end position="194"/>
    </location>
</feature>
<feature type="transmembrane region" description="Helical" evidence="1">
    <location>
        <begin position="133"/>
        <end position="156"/>
    </location>
</feature>
<dbReference type="PANTHER" id="PTHR28019:SF7">
    <property type="entry name" value="SUR7 PROTEIN"/>
    <property type="match status" value="1"/>
</dbReference>
<dbReference type="RefSeq" id="XP_058330903.1">
    <property type="nucleotide sequence ID" value="XM_058475163.1"/>
</dbReference>
<dbReference type="GO" id="GO:0051285">
    <property type="term" value="C:cell cortex of cell tip"/>
    <property type="evidence" value="ECO:0007669"/>
    <property type="project" value="TreeGrafter"/>
</dbReference>
<dbReference type="GO" id="GO:0031505">
    <property type="term" value="P:fungal-type cell wall organization"/>
    <property type="evidence" value="ECO:0007669"/>
    <property type="project" value="TreeGrafter"/>
</dbReference>
<keyword evidence="1" id="KW-0812">Transmembrane</keyword>
<protein>
    <recommendedName>
        <fullName evidence="4">Actin cortical patch SUR7/pH-response regulator PalI</fullName>
    </recommendedName>
</protein>
<feature type="transmembrane region" description="Helical" evidence="1">
    <location>
        <begin position="214"/>
        <end position="235"/>
    </location>
</feature>
<dbReference type="GO" id="GO:0005886">
    <property type="term" value="C:plasma membrane"/>
    <property type="evidence" value="ECO:0007669"/>
    <property type="project" value="InterPro"/>
</dbReference>
<sequence>MQKPDPKTLFPTVTAFIAFILTLMCLFAGTETGLMDDVHLLTLYTPEGTSTSSNSHSFYSIHVMSYCQGTIGSAEPDSGAVRNVTECSDRQVLFSFDPTKDWSDNITHGPTLEWPRVITDDFHAFRLTMQSIAILYCIGVSAMGAVLLTRVAALIAPRPQQGLFEFGFMVLGSLVLSIASIITTVIAFEFVALINAHGEGSDVSASYGEKFLGMTWAATALLLAGSLSSFINVFVRGLPLAEERVPKDEEEEG</sequence>
<evidence type="ECO:0000313" key="2">
    <source>
        <dbReference type="EMBL" id="KAJ5232911.1"/>
    </source>
</evidence>
<name>A0A9W9TNC8_9EURO</name>
<comment type="caution">
    <text evidence="2">The sequence shown here is derived from an EMBL/GenBank/DDBJ whole genome shotgun (WGS) entry which is preliminary data.</text>
</comment>
<organism evidence="2 3">
    <name type="scientific">Penicillium chermesinum</name>
    <dbReference type="NCBI Taxonomy" id="63820"/>
    <lineage>
        <taxon>Eukaryota</taxon>
        <taxon>Fungi</taxon>
        <taxon>Dikarya</taxon>
        <taxon>Ascomycota</taxon>
        <taxon>Pezizomycotina</taxon>
        <taxon>Eurotiomycetes</taxon>
        <taxon>Eurotiomycetidae</taxon>
        <taxon>Eurotiales</taxon>
        <taxon>Aspergillaceae</taxon>
        <taxon>Penicillium</taxon>
    </lineage>
</organism>
<proteinExistence type="predicted"/>
<evidence type="ECO:0000256" key="1">
    <source>
        <dbReference type="SAM" id="Phobius"/>
    </source>
</evidence>